<gene>
    <name evidence="2" type="ORF">A2754_00105</name>
</gene>
<dbReference type="SUPFAM" id="SSF51658">
    <property type="entry name" value="Xylose isomerase-like"/>
    <property type="match status" value="1"/>
</dbReference>
<dbReference type="SUPFAM" id="SSF51269">
    <property type="entry name" value="AFP III-like domain"/>
    <property type="match status" value="1"/>
</dbReference>
<dbReference type="InterPro" id="IPR013022">
    <property type="entry name" value="Xyl_isomerase-like_TIM-brl"/>
</dbReference>
<protein>
    <recommendedName>
        <fullName evidence="1">AFP-like domain-containing protein</fullName>
    </recommendedName>
</protein>
<dbReference type="GO" id="GO:0016051">
    <property type="term" value="P:carbohydrate biosynthetic process"/>
    <property type="evidence" value="ECO:0007669"/>
    <property type="project" value="InterPro"/>
</dbReference>
<dbReference type="SUPFAM" id="SSF51569">
    <property type="entry name" value="Aldolase"/>
    <property type="match status" value="1"/>
</dbReference>
<evidence type="ECO:0000313" key="3">
    <source>
        <dbReference type="Proteomes" id="UP000177953"/>
    </source>
</evidence>
<dbReference type="InterPro" id="IPR036237">
    <property type="entry name" value="Xyl_isomerase-like_sf"/>
</dbReference>
<evidence type="ECO:0000259" key="1">
    <source>
        <dbReference type="PROSITE" id="PS50844"/>
    </source>
</evidence>
<dbReference type="InterPro" id="IPR006190">
    <property type="entry name" value="SAF_AFP_Neu5Ac"/>
</dbReference>
<dbReference type="SMART" id="SM00858">
    <property type="entry name" value="SAF"/>
    <property type="match status" value="1"/>
</dbReference>
<dbReference type="CDD" id="cd11615">
    <property type="entry name" value="SAF_NeuB_like"/>
    <property type="match status" value="1"/>
</dbReference>
<dbReference type="PROSITE" id="PS50844">
    <property type="entry name" value="AFP_LIKE"/>
    <property type="match status" value="1"/>
</dbReference>
<dbReference type="Proteomes" id="UP000177953">
    <property type="component" value="Unassembled WGS sequence"/>
</dbReference>
<dbReference type="InterPro" id="IPR036732">
    <property type="entry name" value="AFP_Neu5c_C_sf"/>
</dbReference>
<dbReference type="Gene3D" id="3.20.20.150">
    <property type="entry name" value="Divalent-metal-dependent TIM barrel enzymes"/>
    <property type="match status" value="1"/>
</dbReference>
<dbReference type="InterPro" id="IPR013785">
    <property type="entry name" value="Aldolase_TIM"/>
</dbReference>
<dbReference type="Gene3D" id="3.20.20.70">
    <property type="entry name" value="Aldolase class I"/>
    <property type="match status" value="1"/>
</dbReference>
<dbReference type="PANTHER" id="PTHR42966:SF3">
    <property type="entry name" value="BLR5971 PROTEIN"/>
    <property type="match status" value="1"/>
</dbReference>
<dbReference type="InterPro" id="IPR013974">
    <property type="entry name" value="SAF"/>
</dbReference>
<dbReference type="Pfam" id="PF03102">
    <property type="entry name" value="NeuB"/>
    <property type="match status" value="1"/>
</dbReference>
<accession>A0A1F6MEH4</accession>
<comment type="caution">
    <text evidence="2">The sequence shown here is derived from an EMBL/GenBank/DDBJ whole genome shotgun (WGS) entry which is preliminary data.</text>
</comment>
<name>A0A1F6MEH4_9BACT</name>
<proteinExistence type="predicted"/>
<dbReference type="InterPro" id="IPR057736">
    <property type="entry name" value="SAF_PseI/NeuA/NeuB"/>
</dbReference>
<reference evidence="2 3" key="1">
    <citation type="journal article" date="2016" name="Nat. Commun.">
        <title>Thousands of microbial genomes shed light on interconnected biogeochemical processes in an aquifer system.</title>
        <authorList>
            <person name="Anantharaman K."/>
            <person name="Brown C.T."/>
            <person name="Hug L.A."/>
            <person name="Sharon I."/>
            <person name="Castelle C.J."/>
            <person name="Probst A.J."/>
            <person name="Thomas B.C."/>
            <person name="Singh A."/>
            <person name="Wilkins M.J."/>
            <person name="Karaoz U."/>
            <person name="Brodie E.L."/>
            <person name="Williams K.H."/>
            <person name="Hubbard S.S."/>
            <person name="Banfield J.F."/>
        </authorList>
    </citation>
    <scope>NUCLEOTIDE SEQUENCE [LARGE SCALE GENOMIC DNA]</scope>
</reference>
<evidence type="ECO:0000313" key="2">
    <source>
        <dbReference type="EMBL" id="OGH70036.1"/>
    </source>
</evidence>
<dbReference type="Pfam" id="PF01261">
    <property type="entry name" value="AP_endonuc_2"/>
    <property type="match status" value="1"/>
</dbReference>
<sequence>MEDIRIGNRLIGEKYPTYIIAEIGLNHQGDILLAKELIDSAVAAGVDCVKFQKRSLQHLYKEDVLAHPENQEHALHYLLDHIVKCELSEENMRELYYYAIQQGVDFICTPWEETSLNFLSSLNLPAYKIGSPDMFNLPLIHAVIKLKKPLIISTGMSFVSEIEQVLKFLNDSNAQYIALHCNSTYPTPHHDINLNFLKVLQEKSRYPIGYSGHEQGITAALAAVALGARVLEKHLTTDKSLPGPDHKASLEPEEFKNLVREVRILEASLGEAVRYPSRGEFMNRESLSKSLVVKRDILKGEILKYEDIGVKSPGKGTKPLKLNYFIGRQLIRRDILAGDYLLESDVDHYNPASMEGADIKHQWGIVVRMCDIDELLSKNNPHFVEIHLTSSDVNNDETYVKKYDKNLVIHGPEYNGDFLLDLSSADPDIREKSVVFFNQALAHGRKLKQLFNNRDQLVKFIIHPGGMHMNKRLQNIDELNWNLLDSLKKLNADGFELLVENMPPFPWYFGGQWLHSSFMDAEEIAAFSKATGYGVCFDTSHAGLYCNFANKSLEDFAETILPVTKYIQIADAAKLNGEGMKIGDGTINFRALLPPLLKTDLWFLPEIWQGHKFGGEDFIHAIRALKTINPDF</sequence>
<dbReference type="AlphaFoldDB" id="A0A1F6MEH4"/>
<dbReference type="InterPro" id="IPR013132">
    <property type="entry name" value="PseI/NeuA/B-like_N"/>
</dbReference>
<dbReference type="InterPro" id="IPR051690">
    <property type="entry name" value="PseI-like"/>
</dbReference>
<organism evidence="2 3">
    <name type="scientific">Candidatus Magasanikbacteria bacterium RIFCSPHIGHO2_01_FULL_47_8</name>
    <dbReference type="NCBI Taxonomy" id="1798673"/>
    <lineage>
        <taxon>Bacteria</taxon>
        <taxon>Candidatus Magasanikiibacteriota</taxon>
    </lineage>
</organism>
<dbReference type="Gene3D" id="3.90.1210.10">
    <property type="entry name" value="Antifreeze-like/N-acetylneuraminic acid synthase C-terminal domain"/>
    <property type="match status" value="1"/>
</dbReference>
<dbReference type="EMBL" id="MFPU01000017">
    <property type="protein sequence ID" value="OGH70036.1"/>
    <property type="molecule type" value="Genomic_DNA"/>
</dbReference>
<dbReference type="GO" id="GO:0047444">
    <property type="term" value="F:N-acylneuraminate-9-phosphate synthase activity"/>
    <property type="evidence" value="ECO:0007669"/>
    <property type="project" value="TreeGrafter"/>
</dbReference>
<dbReference type="Pfam" id="PF08666">
    <property type="entry name" value="SAF"/>
    <property type="match status" value="1"/>
</dbReference>
<feature type="domain" description="AFP-like" evidence="1">
    <location>
        <begin position="290"/>
        <end position="349"/>
    </location>
</feature>
<dbReference type="PANTHER" id="PTHR42966">
    <property type="entry name" value="N-ACETYLNEURAMINATE SYNTHASE"/>
    <property type="match status" value="1"/>
</dbReference>